<evidence type="ECO:0000313" key="4">
    <source>
        <dbReference type="EMBL" id="WRL64143.1"/>
    </source>
</evidence>
<organism evidence="4 5">
    <name type="scientific">Blastococcus brunescens</name>
    <dbReference type="NCBI Taxonomy" id="1564165"/>
    <lineage>
        <taxon>Bacteria</taxon>
        <taxon>Bacillati</taxon>
        <taxon>Actinomycetota</taxon>
        <taxon>Actinomycetes</taxon>
        <taxon>Geodermatophilales</taxon>
        <taxon>Geodermatophilaceae</taxon>
        <taxon>Blastococcus</taxon>
    </lineage>
</organism>
<dbReference type="InterPro" id="IPR036457">
    <property type="entry name" value="PPM-type-like_dom_sf"/>
</dbReference>
<sequence length="265" mass="28281">MPAAEGAEIGGDWYDAFLQSDGATVLAIGDVVGHDTRAAAAMGQVRGLLRGIAYSSGEGPADVLSGLDRAVEGLALDTMATALVGRLEQDDADFRAGRTVLRWSSAGHPPAAVLTAEGKAHLLDEHADLLLGVAPERERHEHTIVLERGATVFLYTDGLVERRDRDVDTGTAELVAVLETCAGMSLDELCDEVLERLFLPDAEDDVAILAVRLHPQDQPRPRRPGRRWSRPASGPCPTSSPRPTPKPDPRGIGTYACVFGPETHV</sequence>
<evidence type="ECO:0000259" key="3">
    <source>
        <dbReference type="SMART" id="SM00331"/>
    </source>
</evidence>
<dbReference type="EMBL" id="CP141261">
    <property type="protein sequence ID" value="WRL64143.1"/>
    <property type="molecule type" value="Genomic_DNA"/>
</dbReference>
<evidence type="ECO:0000256" key="2">
    <source>
        <dbReference type="SAM" id="MobiDB-lite"/>
    </source>
</evidence>
<dbReference type="PANTHER" id="PTHR43156">
    <property type="entry name" value="STAGE II SPORULATION PROTEIN E-RELATED"/>
    <property type="match status" value="1"/>
</dbReference>
<gene>
    <name evidence="4" type="ORF">U6N30_32025</name>
</gene>
<dbReference type="RefSeq" id="WP_324275471.1">
    <property type="nucleotide sequence ID" value="NZ_CP141261.1"/>
</dbReference>
<dbReference type="InterPro" id="IPR052016">
    <property type="entry name" value="Bact_Sigma-Reg"/>
</dbReference>
<dbReference type="Proteomes" id="UP001324287">
    <property type="component" value="Chromosome"/>
</dbReference>
<evidence type="ECO:0000256" key="1">
    <source>
        <dbReference type="ARBA" id="ARBA00022801"/>
    </source>
</evidence>
<reference evidence="4 5" key="1">
    <citation type="submission" date="2023-12" db="EMBL/GenBank/DDBJ databases">
        <title>Blastococcus brunescens sp. nov., an actonobacterium isolated from sandstone collected in sahara desert.</title>
        <authorList>
            <person name="Gtari M."/>
            <person name="Ghodhbane F."/>
        </authorList>
    </citation>
    <scope>NUCLEOTIDE SEQUENCE [LARGE SCALE GENOMIC DNA]</scope>
    <source>
        <strain evidence="4 5">BMG 8361</strain>
    </source>
</reference>
<dbReference type="PANTHER" id="PTHR43156:SF2">
    <property type="entry name" value="STAGE II SPORULATION PROTEIN E"/>
    <property type="match status" value="1"/>
</dbReference>
<feature type="domain" description="PPM-type phosphatase" evidence="3">
    <location>
        <begin position="2"/>
        <end position="213"/>
    </location>
</feature>
<name>A0ABZ1B2Q8_9ACTN</name>
<evidence type="ECO:0000313" key="5">
    <source>
        <dbReference type="Proteomes" id="UP001324287"/>
    </source>
</evidence>
<dbReference type="Pfam" id="PF07228">
    <property type="entry name" value="SpoIIE"/>
    <property type="match status" value="1"/>
</dbReference>
<dbReference type="SUPFAM" id="SSF81606">
    <property type="entry name" value="PP2C-like"/>
    <property type="match status" value="1"/>
</dbReference>
<protein>
    <submittedName>
        <fullName evidence="4">PP2C family protein-serine/threonine phosphatase</fullName>
        <ecNumber evidence="4">3.1.3.16</ecNumber>
    </submittedName>
</protein>
<feature type="region of interest" description="Disordered" evidence="2">
    <location>
        <begin position="214"/>
        <end position="255"/>
    </location>
</feature>
<dbReference type="InterPro" id="IPR001932">
    <property type="entry name" value="PPM-type_phosphatase-like_dom"/>
</dbReference>
<dbReference type="GO" id="GO:0004722">
    <property type="term" value="F:protein serine/threonine phosphatase activity"/>
    <property type="evidence" value="ECO:0007669"/>
    <property type="project" value="UniProtKB-EC"/>
</dbReference>
<dbReference type="Gene3D" id="3.60.40.10">
    <property type="entry name" value="PPM-type phosphatase domain"/>
    <property type="match status" value="1"/>
</dbReference>
<accession>A0ABZ1B2Q8</accession>
<keyword evidence="1 4" id="KW-0378">Hydrolase</keyword>
<proteinExistence type="predicted"/>
<dbReference type="SMART" id="SM00331">
    <property type="entry name" value="PP2C_SIG"/>
    <property type="match status" value="1"/>
</dbReference>
<keyword evidence="5" id="KW-1185">Reference proteome</keyword>
<dbReference type="EC" id="3.1.3.16" evidence="4"/>